<keyword evidence="3" id="KW-1185">Reference proteome</keyword>
<dbReference type="PANTHER" id="PTHR21180">
    <property type="entry name" value="ENDONUCLEASE/EXONUCLEASE/PHOSPHATASE FAMILY DOMAIN-CONTAINING PROTEIN 1"/>
    <property type="match status" value="1"/>
</dbReference>
<dbReference type="InterPro" id="IPR004509">
    <property type="entry name" value="Competence_ComEA_HhH"/>
</dbReference>
<name>A0A3N9UKL3_9BACI</name>
<sequence length="215" mass="23659">MEKRCCSPGILCLLILFYFSLQQKDSSKTTEELITTIPQVNEQTKQLSNDQTNNEQNEIVSNKQVIVDVKGAVKFPGVYQLTSEERVIDAITYAGGYLEEAETRYINHAQKLLDEMVIYIPKKGESLDEMQSIGQGVHSTSFNSNASPSSGDLVNLNTADETALSTLPGIGPSKAQAILAYRDENGSFKSIDELKNVSGIGEKTFEKLKDSIVVK</sequence>
<dbReference type="SMART" id="SM00278">
    <property type="entry name" value="HhH1"/>
    <property type="match status" value="2"/>
</dbReference>
<dbReference type="InterPro" id="IPR019554">
    <property type="entry name" value="Soluble_ligand-bd"/>
</dbReference>
<dbReference type="Pfam" id="PF12836">
    <property type="entry name" value="HHH_3"/>
    <property type="match status" value="1"/>
</dbReference>
<dbReference type="GO" id="GO:0003677">
    <property type="term" value="F:DNA binding"/>
    <property type="evidence" value="ECO:0007669"/>
    <property type="project" value="InterPro"/>
</dbReference>
<evidence type="ECO:0000313" key="2">
    <source>
        <dbReference type="EMBL" id="RQW76385.1"/>
    </source>
</evidence>
<dbReference type="GO" id="GO:0006281">
    <property type="term" value="P:DNA repair"/>
    <property type="evidence" value="ECO:0007669"/>
    <property type="project" value="InterPro"/>
</dbReference>
<dbReference type="InterPro" id="IPR003583">
    <property type="entry name" value="Hlx-hairpin-Hlx_DNA-bd_motif"/>
</dbReference>
<reference evidence="2 3" key="1">
    <citation type="journal article" date="2013" name="J. Microbiol.">
        <title>Lysinibacillus chungkukjangi sp. nov., isolated from Chungkukjang, Korean fermented soybean food.</title>
        <authorList>
            <person name="Kim S.J."/>
            <person name="Jang Y.H."/>
            <person name="Hamada M."/>
            <person name="Ahn J.H."/>
            <person name="Weon H.Y."/>
            <person name="Suzuki K."/>
            <person name="Whang K.S."/>
            <person name="Kwon S.W."/>
        </authorList>
    </citation>
    <scope>NUCLEOTIDE SEQUENCE [LARGE SCALE GENOMIC DNA]</scope>
    <source>
        <strain evidence="2 3">MCCC 1A12701</strain>
    </source>
</reference>
<dbReference type="GO" id="GO:0015628">
    <property type="term" value="P:protein secretion by the type II secretion system"/>
    <property type="evidence" value="ECO:0007669"/>
    <property type="project" value="TreeGrafter"/>
</dbReference>
<feature type="domain" description="Helix-hairpin-helix DNA-binding motif class 1" evidence="1">
    <location>
        <begin position="162"/>
        <end position="181"/>
    </location>
</feature>
<organism evidence="2 3">
    <name type="scientific">Lysinibacillus composti</name>
    <dbReference type="NCBI Taxonomy" id="720633"/>
    <lineage>
        <taxon>Bacteria</taxon>
        <taxon>Bacillati</taxon>
        <taxon>Bacillota</taxon>
        <taxon>Bacilli</taxon>
        <taxon>Bacillales</taxon>
        <taxon>Bacillaceae</taxon>
        <taxon>Lysinibacillus</taxon>
    </lineage>
</organism>
<dbReference type="EMBL" id="RRCT01000001">
    <property type="protein sequence ID" value="RQW76385.1"/>
    <property type="molecule type" value="Genomic_DNA"/>
</dbReference>
<dbReference type="InterPro" id="IPR051675">
    <property type="entry name" value="Endo/Exo/Phosphatase_dom_1"/>
</dbReference>
<evidence type="ECO:0000313" key="3">
    <source>
        <dbReference type="Proteomes" id="UP000274033"/>
    </source>
</evidence>
<dbReference type="Gene3D" id="1.10.150.280">
    <property type="entry name" value="AF1531-like domain"/>
    <property type="match status" value="1"/>
</dbReference>
<dbReference type="AlphaFoldDB" id="A0A3N9UKL3"/>
<dbReference type="Proteomes" id="UP000274033">
    <property type="component" value="Unassembled WGS sequence"/>
</dbReference>
<proteinExistence type="predicted"/>
<dbReference type="NCBIfam" id="TIGR00426">
    <property type="entry name" value="competence protein ComEA helix-hairpin-helix repeat region"/>
    <property type="match status" value="1"/>
</dbReference>
<dbReference type="PANTHER" id="PTHR21180:SF32">
    <property type="entry name" value="ENDONUCLEASE_EXONUCLEASE_PHOSPHATASE FAMILY DOMAIN-CONTAINING PROTEIN 1"/>
    <property type="match status" value="1"/>
</dbReference>
<gene>
    <name evidence="2" type="ORF">EBB45_02215</name>
</gene>
<comment type="caution">
    <text evidence="2">The sequence shown here is derived from an EMBL/GenBank/DDBJ whole genome shotgun (WGS) entry which is preliminary data.</text>
</comment>
<protein>
    <submittedName>
        <fullName evidence="2">ComEA protein</fullName>
    </submittedName>
</protein>
<dbReference type="OrthoDB" id="9790239at2"/>
<dbReference type="Gene3D" id="3.10.560.10">
    <property type="entry name" value="Outer membrane lipoprotein wza domain like"/>
    <property type="match status" value="1"/>
</dbReference>
<evidence type="ECO:0000259" key="1">
    <source>
        <dbReference type="SMART" id="SM00278"/>
    </source>
</evidence>
<dbReference type="GO" id="GO:0015627">
    <property type="term" value="C:type II protein secretion system complex"/>
    <property type="evidence" value="ECO:0007669"/>
    <property type="project" value="TreeGrafter"/>
</dbReference>
<dbReference type="RefSeq" id="WP_124762167.1">
    <property type="nucleotide sequence ID" value="NZ_JAFBDY010000001.1"/>
</dbReference>
<dbReference type="InterPro" id="IPR010994">
    <property type="entry name" value="RuvA_2-like"/>
</dbReference>
<accession>A0A3N9UKL3</accession>
<dbReference type="SUPFAM" id="SSF47781">
    <property type="entry name" value="RuvA domain 2-like"/>
    <property type="match status" value="1"/>
</dbReference>
<feature type="domain" description="Helix-hairpin-helix DNA-binding motif class 1" evidence="1">
    <location>
        <begin position="192"/>
        <end position="211"/>
    </location>
</feature>
<dbReference type="Pfam" id="PF10531">
    <property type="entry name" value="SLBB"/>
    <property type="match status" value="1"/>
</dbReference>